<organism evidence="6 7">
    <name type="scientific">Durusdinium trenchii</name>
    <dbReference type="NCBI Taxonomy" id="1381693"/>
    <lineage>
        <taxon>Eukaryota</taxon>
        <taxon>Sar</taxon>
        <taxon>Alveolata</taxon>
        <taxon>Dinophyceae</taxon>
        <taxon>Suessiales</taxon>
        <taxon>Symbiodiniaceae</taxon>
        <taxon>Durusdinium</taxon>
    </lineage>
</organism>
<dbReference type="InterPro" id="IPR047867">
    <property type="entry name" value="Ribosomal_uL22_bac/org-type"/>
</dbReference>
<dbReference type="InterPro" id="IPR001063">
    <property type="entry name" value="Ribosomal_uL22"/>
</dbReference>
<dbReference type="Pfam" id="PF00237">
    <property type="entry name" value="Ribosomal_L22"/>
    <property type="match status" value="1"/>
</dbReference>
<evidence type="ECO:0000256" key="2">
    <source>
        <dbReference type="ARBA" id="ARBA00022980"/>
    </source>
</evidence>
<evidence type="ECO:0000256" key="1">
    <source>
        <dbReference type="ARBA" id="ARBA00009451"/>
    </source>
</evidence>
<keyword evidence="2 4" id="KW-0689">Ribosomal protein</keyword>
<proteinExistence type="inferred from homology"/>
<evidence type="ECO:0000313" key="7">
    <source>
        <dbReference type="Proteomes" id="UP001642464"/>
    </source>
</evidence>
<dbReference type="EMBL" id="CAXAMM010009261">
    <property type="protein sequence ID" value="CAK9019877.1"/>
    <property type="molecule type" value="Genomic_DNA"/>
</dbReference>
<keyword evidence="5" id="KW-0472">Membrane</keyword>
<dbReference type="Gene3D" id="3.90.470.10">
    <property type="entry name" value="Ribosomal protein L22/L17"/>
    <property type="match status" value="1"/>
</dbReference>
<gene>
    <name evidence="6" type="ORF">SCF082_LOCUS14701</name>
</gene>
<dbReference type="PANTHER" id="PTHR13501">
    <property type="entry name" value="CHLOROPLAST 50S RIBOSOMAL PROTEIN L22-RELATED"/>
    <property type="match status" value="1"/>
</dbReference>
<keyword evidence="5" id="KW-0812">Transmembrane</keyword>
<dbReference type="GO" id="GO:0005840">
    <property type="term" value="C:ribosome"/>
    <property type="evidence" value="ECO:0007669"/>
    <property type="project" value="UniProtKB-KW"/>
</dbReference>
<dbReference type="Proteomes" id="UP001642464">
    <property type="component" value="Unassembled WGS sequence"/>
</dbReference>
<reference evidence="6 7" key="1">
    <citation type="submission" date="2024-02" db="EMBL/GenBank/DDBJ databases">
        <authorList>
            <person name="Chen Y."/>
            <person name="Shah S."/>
            <person name="Dougan E. K."/>
            <person name="Thang M."/>
            <person name="Chan C."/>
        </authorList>
    </citation>
    <scope>NUCLEOTIDE SEQUENCE [LARGE SCALE GENOMIC DNA]</scope>
</reference>
<name>A0ABP0JZX1_9DINO</name>
<comment type="similarity">
    <text evidence="1 4">Belongs to the universal ribosomal protein uL22 family.</text>
</comment>
<evidence type="ECO:0000256" key="3">
    <source>
        <dbReference type="ARBA" id="ARBA00023274"/>
    </source>
</evidence>
<evidence type="ECO:0000256" key="5">
    <source>
        <dbReference type="SAM" id="Phobius"/>
    </source>
</evidence>
<sequence length="428" mass="47601">MTTSRLTEESIKGMTAAEIVAASVAVPVKPPSTRTAEEKQELQKSLQDRIQAMGIGKRLHSQRYPPKLDLKLRKVVIGKENLKGSVLKLNMVARLIRRLPVPEAMLQLRYCRKVRSHDFMVMIKHGCEVAKEKMGLEPHELNVAIVNLGRGPFLKRIDIKGRGRSGLLTLPYTHVEIELREIARDHHFEEQGIEFVDPRANADGKIVARRRKHRGPYDPKKYNGIYVIKDDQWKKYKEDAPRDFVFSSNELEDVDPSKSVDYHCAGPRARFAPAAEQSPPADRGALQPRCATAVVIFPSATDPSAHLHAARDWIGFGWPPELVRAGGRAVCGNAVRLVCELRIGSHGVSRTGLGSAARAKQVRKMSNTIIEQQKSFQKGATPYLRGDVDPTYLRKSSDGPVAAGFLGIAIVGWGVLGYKLYRLAEGKK</sequence>
<dbReference type="SUPFAM" id="SSF54843">
    <property type="entry name" value="Ribosomal protein L22"/>
    <property type="match status" value="1"/>
</dbReference>
<protein>
    <submittedName>
        <fullName evidence="6">50S ribosomal protein L22</fullName>
    </submittedName>
</protein>
<keyword evidence="5" id="KW-1133">Transmembrane helix</keyword>
<evidence type="ECO:0000313" key="6">
    <source>
        <dbReference type="EMBL" id="CAK9019877.1"/>
    </source>
</evidence>
<dbReference type="InterPro" id="IPR036394">
    <property type="entry name" value="Ribosomal_uL22_sf"/>
</dbReference>
<feature type="transmembrane region" description="Helical" evidence="5">
    <location>
        <begin position="401"/>
        <end position="421"/>
    </location>
</feature>
<keyword evidence="7" id="KW-1185">Reference proteome</keyword>
<keyword evidence="3 4" id="KW-0687">Ribonucleoprotein</keyword>
<comment type="caution">
    <text evidence="6">The sequence shown here is derived from an EMBL/GenBank/DDBJ whole genome shotgun (WGS) entry which is preliminary data.</text>
</comment>
<dbReference type="PANTHER" id="PTHR13501:SF8">
    <property type="entry name" value="LARGE RIBOSOMAL SUBUNIT PROTEIN UL22M"/>
    <property type="match status" value="1"/>
</dbReference>
<accession>A0ABP0JZX1</accession>
<evidence type="ECO:0000256" key="4">
    <source>
        <dbReference type="RuleBase" id="RU004005"/>
    </source>
</evidence>